<dbReference type="Gene3D" id="1.20.920.10">
    <property type="entry name" value="Bromodomain-like"/>
    <property type="match status" value="2"/>
</dbReference>
<feature type="domain" description="Bromo" evidence="10">
    <location>
        <begin position="159"/>
        <end position="236"/>
    </location>
</feature>
<dbReference type="CDD" id="cd04369">
    <property type="entry name" value="Bromodomain"/>
    <property type="match status" value="2"/>
</dbReference>
<dbReference type="RefSeq" id="XP_062876981.1">
    <property type="nucleotide sequence ID" value="XM_063020911.1"/>
</dbReference>
<dbReference type="InterPro" id="IPR036427">
    <property type="entry name" value="Bromodomain-like_sf"/>
</dbReference>
<evidence type="ECO:0000256" key="5">
    <source>
        <dbReference type="ARBA" id="ARBA00023117"/>
    </source>
</evidence>
<dbReference type="PROSITE" id="PS00633">
    <property type="entry name" value="BROMODOMAIN_1"/>
    <property type="match status" value="1"/>
</dbReference>
<dbReference type="KEGG" id="asau:88172942"/>
<evidence type="ECO:0000256" key="4">
    <source>
        <dbReference type="ARBA" id="ARBA00023015"/>
    </source>
</evidence>
<dbReference type="SUPFAM" id="SSF47370">
    <property type="entry name" value="Bromodomain"/>
    <property type="match status" value="2"/>
</dbReference>
<accession>A0AAX4H7Y1</accession>
<dbReference type="GO" id="GO:0003682">
    <property type="term" value="F:chromatin binding"/>
    <property type="evidence" value="ECO:0007669"/>
    <property type="project" value="TreeGrafter"/>
</dbReference>
<evidence type="ECO:0000313" key="12">
    <source>
        <dbReference type="Proteomes" id="UP001338582"/>
    </source>
</evidence>
<keyword evidence="7" id="KW-0539">Nucleus</keyword>
<feature type="region of interest" description="Disordered" evidence="9">
    <location>
        <begin position="269"/>
        <end position="316"/>
    </location>
</feature>
<dbReference type="EMBL" id="CP138895">
    <property type="protein sequence ID" value="WPK24598.1"/>
    <property type="molecule type" value="Genomic_DNA"/>
</dbReference>
<evidence type="ECO:0000256" key="6">
    <source>
        <dbReference type="ARBA" id="ARBA00023163"/>
    </source>
</evidence>
<feature type="domain" description="Bromo" evidence="10">
    <location>
        <begin position="38"/>
        <end position="108"/>
    </location>
</feature>
<evidence type="ECO:0000259" key="10">
    <source>
        <dbReference type="PROSITE" id="PS50014"/>
    </source>
</evidence>
<sequence length="579" mass="65217">MVRVKRAASEMDQTGKSGLDAMLRNVLDRVQELSTEDESRLLSSAFIKLPPKKVYPDYYALIEQPISLFEILRKVTKGGYRDAALFVADFTLMYENALRYNDPTSWIVQDARQILDYVEANVDTAALAVGAASSEPDLNELRQMCLGILEEVIEHLFPDDGVLSGPFMYNVDPEEYPEYYTIIEHPTSFEQVKEEVNGLLFSASATLADNLSAFYNEVDLIFVNAQTYNDPSALIFEDLRKLLQVFNEKYAALELSLLGELHPALKFRGKGPKEPTTKLKLTFKGKTESPGPEDFSYGDDAPKKKRGRKPKKVVEEEQRQAALEAQLKREAEGGYDSEDEYDNGLFGAFEAHAMGKHFTIPPKESVFIRKVGFSSNQNVTNQILSAVGSQPYAAPSKAEITRRQFFPKAPVSNAATFFDYQFETLGFSSKAYSITLPQDATPIVSMKVALHEFIYNLKKNDLVDGQGYLKGRAEEDFMASLFVNDEEVGGGVEVNEEIDPTDNRTKLLSLSYDLKLSYGLNIVNFELRLSPTLAKTLRKRKGNLESTELAGRHTRHQLQQLKLHWEMEKFTLYVISLSP</sequence>
<dbReference type="InterPro" id="IPR001487">
    <property type="entry name" value="Bromodomain"/>
</dbReference>
<keyword evidence="4" id="KW-0805">Transcription regulation</keyword>
<dbReference type="PANTHER" id="PTHR16062">
    <property type="entry name" value="SWI/SNF-RELATED"/>
    <property type="match status" value="1"/>
</dbReference>
<dbReference type="AlphaFoldDB" id="A0AAX4H7Y1"/>
<name>A0AAX4H7Y1_9ASCO</name>
<dbReference type="GO" id="GO:0016586">
    <property type="term" value="C:RSC-type complex"/>
    <property type="evidence" value="ECO:0007669"/>
    <property type="project" value="InterPro"/>
</dbReference>
<dbReference type="PANTHER" id="PTHR16062:SF19">
    <property type="entry name" value="PROTEIN POLYBROMO-1"/>
    <property type="match status" value="1"/>
</dbReference>
<proteinExistence type="predicted"/>
<reference evidence="11 12" key="1">
    <citation type="submission" date="2023-10" db="EMBL/GenBank/DDBJ databases">
        <title>Draft Genome Sequence of Candida saopaulonensis from a very Premature Infant with Sepsis.</title>
        <authorList>
            <person name="Ning Y."/>
            <person name="Dai R."/>
            <person name="Xiao M."/>
            <person name="Xu Y."/>
            <person name="Yan Q."/>
            <person name="Zhang L."/>
        </authorList>
    </citation>
    <scope>NUCLEOTIDE SEQUENCE [LARGE SCALE GENOMIC DNA]</scope>
    <source>
        <strain evidence="11 12">19XY460</strain>
    </source>
</reference>
<evidence type="ECO:0000256" key="1">
    <source>
        <dbReference type="ARBA" id="ARBA00004123"/>
    </source>
</evidence>
<comment type="subcellular location">
    <subcellularLocation>
        <location evidence="1">Nucleus</location>
    </subcellularLocation>
</comment>
<dbReference type="Pfam" id="PF00439">
    <property type="entry name" value="Bromodomain"/>
    <property type="match status" value="2"/>
</dbReference>
<dbReference type="PROSITE" id="PS50014">
    <property type="entry name" value="BROMODOMAIN_2"/>
    <property type="match status" value="2"/>
</dbReference>
<dbReference type="InterPro" id="IPR037382">
    <property type="entry name" value="Rsc/polybromo"/>
</dbReference>
<evidence type="ECO:0000256" key="8">
    <source>
        <dbReference type="PROSITE-ProRule" id="PRU00035"/>
    </source>
</evidence>
<keyword evidence="12" id="KW-1185">Reference proteome</keyword>
<dbReference type="SMART" id="SM00297">
    <property type="entry name" value="BROMO"/>
    <property type="match status" value="2"/>
</dbReference>
<dbReference type="PRINTS" id="PR00503">
    <property type="entry name" value="BROMODOMAIN"/>
</dbReference>
<keyword evidence="2" id="KW-0677">Repeat</keyword>
<protein>
    <recommendedName>
        <fullName evidence="10">Bromo domain-containing protein</fullName>
    </recommendedName>
</protein>
<dbReference type="InterPro" id="IPR018359">
    <property type="entry name" value="Bromodomain_CS"/>
</dbReference>
<dbReference type="GO" id="GO:0006338">
    <property type="term" value="P:chromatin remodeling"/>
    <property type="evidence" value="ECO:0007669"/>
    <property type="project" value="InterPro"/>
</dbReference>
<evidence type="ECO:0000256" key="3">
    <source>
        <dbReference type="ARBA" id="ARBA00022853"/>
    </source>
</evidence>
<evidence type="ECO:0000256" key="7">
    <source>
        <dbReference type="ARBA" id="ARBA00023242"/>
    </source>
</evidence>
<keyword evidence="5 8" id="KW-0103">Bromodomain</keyword>
<evidence type="ECO:0000256" key="2">
    <source>
        <dbReference type="ARBA" id="ARBA00022737"/>
    </source>
</evidence>
<dbReference type="GO" id="GO:0006368">
    <property type="term" value="P:transcription elongation by RNA polymerase II"/>
    <property type="evidence" value="ECO:0007669"/>
    <property type="project" value="TreeGrafter"/>
</dbReference>
<dbReference type="Proteomes" id="UP001338582">
    <property type="component" value="Chromosome 2"/>
</dbReference>
<organism evidence="11 12">
    <name type="scientific">Australozyma saopauloensis</name>
    <dbReference type="NCBI Taxonomy" id="291208"/>
    <lineage>
        <taxon>Eukaryota</taxon>
        <taxon>Fungi</taxon>
        <taxon>Dikarya</taxon>
        <taxon>Ascomycota</taxon>
        <taxon>Saccharomycotina</taxon>
        <taxon>Pichiomycetes</taxon>
        <taxon>Metschnikowiaceae</taxon>
        <taxon>Australozyma</taxon>
    </lineage>
</organism>
<gene>
    <name evidence="11" type="ORF">PUMCH_001877</name>
</gene>
<evidence type="ECO:0000256" key="9">
    <source>
        <dbReference type="SAM" id="MobiDB-lite"/>
    </source>
</evidence>
<evidence type="ECO:0000313" key="11">
    <source>
        <dbReference type="EMBL" id="WPK24598.1"/>
    </source>
</evidence>
<keyword evidence="6" id="KW-0804">Transcription</keyword>
<dbReference type="GeneID" id="88172942"/>
<keyword evidence="3" id="KW-0156">Chromatin regulator</keyword>